<name>I0ILL4_LEPFC</name>
<accession>I0ILL4</accession>
<organism evidence="1 2">
    <name type="scientific">Leptospirillum ferrooxidans (strain C2-3)</name>
    <dbReference type="NCBI Taxonomy" id="1162668"/>
    <lineage>
        <taxon>Bacteria</taxon>
        <taxon>Pseudomonadati</taxon>
        <taxon>Nitrospirota</taxon>
        <taxon>Nitrospiria</taxon>
        <taxon>Nitrospirales</taxon>
        <taxon>Nitrospiraceae</taxon>
        <taxon>Leptospirillum</taxon>
    </lineage>
</organism>
<reference evidence="1 2" key="1">
    <citation type="journal article" date="2012" name="J. Bacteriol.">
        <title>Complete Genome Sequence of Leptospirillum ferrooxidans Strain C2-3, Isolated from a Fresh Volcanic Ash Deposit on the Island of Miyake, Japan.</title>
        <authorList>
            <person name="Fujimura R."/>
            <person name="Sato Y."/>
            <person name="Nishizawa T."/>
            <person name="Oshima K."/>
            <person name="Kim S.-W."/>
            <person name="Hattori M."/>
            <person name="Kamijo T."/>
            <person name="Ohta H."/>
        </authorList>
    </citation>
    <scope>NUCLEOTIDE SEQUENCE [LARGE SCALE GENOMIC DNA]</scope>
    <source>
        <strain evidence="1 2">C2-3</strain>
    </source>
</reference>
<proteinExistence type="predicted"/>
<dbReference type="AlphaFoldDB" id="I0ILL4"/>
<keyword evidence="2" id="KW-1185">Reference proteome</keyword>
<gene>
    <name evidence="1" type="ordered locus">LFE_0442</name>
</gene>
<dbReference type="KEGG" id="lfc:LFE_0442"/>
<dbReference type="PATRIC" id="fig|1162668.3.peg.517"/>
<evidence type="ECO:0000313" key="1">
    <source>
        <dbReference type="EMBL" id="BAM06163.1"/>
    </source>
</evidence>
<evidence type="ECO:0000313" key="2">
    <source>
        <dbReference type="Proteomes" id="UP000007382"/>
    </source>
</evidence>
<dbReference type="EMBL" id="AP012342">
    <property type="protein sequence ID" value="BAM06163.1"/>
    <property type="molecule type" value="Genomic_DNA"/>
</dbReference>
<sequence length="104" mass="11288">MSFVISVFTDETEGLLDAAPDDEEEVLLTVLLVAPPLEPADVDEVEPTVGMAMLVPEEDPVVAAKAFPETRIPTMAVATPALPMAIEMDFFDSFFMFSLLGLRL</sequence>
<dbReference type="HOGENOM" id="CLU_2246665_0_0_0"/>
<dbReference type="RefSeq" id="WP_014448656.1">
    <property type="nucleotide sequence ID" value="NC_017094.1"/>
</dbReference>
<protein>
    <submittedName>
        <fullName evidence="1">Uncharacterized protein</fullName>
    </submittedName>
</protein>
<dbReference type="Proteomes" id="UP000007382">
    <property type="component" value="Chromosome"/>
</dbReference>
<reference evidence="2" key="2">
    <citation type="submission" date="2012-03" db="EMBL/GenBank/DDBJ databases">
        <title>The complete genome sequence of the pioneer microbe on fresh volcanic deposit, Leptospirillum ferrooxidans strain C2-3.</title>
        <authorList>
            <person name="Fujimura R."/>
            <person name="Sato Y."/>
            <person name="Nishizawa T."/>
            <person name="Nanba K."/>
            <person name="Oshima K."/>
            <person name="Hattori M."/>
            <person name="Kamijo T."/>
            <person name="Ohta H."/>
        </authorList>
    </citation>
    <scope>NUCLEOTIDE SEQUENCE [LARGE SCALE GENOMIC DNA]</scope>
    <source>
        <strain evidence="2">C2-3</strain>
    </source>
</reference>